<dbReference type="SUPFAM" id="SSF51261">
    <property type="entry name" value="Duplicated hybrid motif"/>
    <property type="match status" value="1"/>
</dbReference>
<reference evidence="3 4" key="1">
    <citation type="submission" date="2009-07" db="EMBL/GenBank/DDBJ databases">
        <authorList>
            <person name="Madupu R."/>
            <person name="Sebastian Y."/>
            <person name="Durkin A.S."/>
            <person name="Torralba M."/>
            <person name="Methe B."/>
            <person name="Sutton G.G."/>
            <person name="Strausberg R.L."/>
            <person name="Nelson K.E."/>
        </authorList>
    </citation>
    <scope>NUCLEOTIDE SEQUENCE [LARGE SCALE GENOMIC DNA]</scope>
    <source>
        <strain evidence="3 4">ATCC 35580</strain>
    </source>
</reference>
<dbReference type="AlphaFoldDB" id="C8PR90"/>
<dbReference type="CDD" id="cd12797">
    <property type="entry name" value="M23_peptidase"/>
    <property type="match status" value="1"/>
</dbReference>
<comment type="caution">
    <text evidence="3">The sequence shown here is derived from an EMBL/GenBank/DDBJ whole genome shotgun (WGS) entry which is preliminary data.</text>
</comment>
<dbReference type="InterPro" id="IPR016047">
    <property type="entry name" value="M23ase_b-sheet_dom"/>
</dbReference>
<dbReference type="PANTHER" id="PTHR21666">
    <property type="entry name" value="PEPTIDASE-RELATED"/>
    <property type="match status" value="1"/>
</dbReference>
<dbReference type="OrthoDB" id="305469at2"/>
<feature type="chain" id="PRO_5002990095" evidence="1">
    <location>
        <begin position="22"/>
        <end position="312"/>
    </location>
</feature>
<evidence type="ECO:0000259" key="2">
    <source>
        <dbReference type="Pfam" id="PF01551"/>
    </source>
</evidence>
<dbReference type="eggNOG" id="COG1388">
    <property type="taxonomic scope" value="Bacteria"/>
</dbReference>
<dbReference type="RefSeq" id="WP_006189051.1">
    <property type="nucleotide sequence ID" value="NZ_ACYH01000041.1"/>
</dbReference>
<accession>C8PR90</accession>
<dbReference type="InterPro" id="IPR050570">
    <property type="entry name" value="Cell_wall_metabolism_enzyme"/>
</dbReference>
<proteinExistence type="predicted"/>
<feature type="domain" description="M23ase beta-sheet core" evidence="2">
    <location>
        <begin position="207"/>
        <end position="301"/>
    </location>
</feature>
<dbReference type="PANTHER" id="PTHR21666:SF290">
    <property type="entry name" value="PEPTIDASE M23 DOMAIN PROTEIN"/>
    <property type="match status" value="1"/>
</dbReference>
<dbReference type="Proteomes" id="UP000004509">
    <property type="component" value="Unassembled WGS sequence"/>
</dbReference>
<name>C8PR90_9SPIR</name>
<keyword evidence="1" id="KW-0732">Signal</keyword>
<dbReference type="GO" id="GO:0004222">
    <property type="term" value="F:metalloendopeptidase activity"/>
    <property type="evidence" value="ECO:0007669"/>
    <property type="project" value="TreeGrafter"/>
</dbReference>
<evidence type="ECO:0000256" key="1">
    <source>
        <dbReference type="SAM" id="SignalP"/>
    </source>
</evidence>
<dbReference type="EMBL" id="ACYH01000041">
    <property type="protein sequence ID" value="EEV20015.1"/>
    <property type="molecule type" value="Genomic_DNA"/>
</dbReference>
<organism evidence="3 4">
    <name type="scientific">Treponema vincentii ATCC 35580</name>
    <dbReference type="NCBI Taxonomy" id="596324"/>
    <lineage>
        <taxon>Bacteria</taxon>
        <taxon>Pseudomonadati</taxon>
        <taxon>Spirochaetota</taxon>
        <taxon>Spirochaetia</taxon>
        <taxon>Spirochaetales</taxon>
        <taxon>Treponemataceae</taxon>
        <taxon>Treponema</taxon>
    </lineage>
</organism>
<evidence type="ECO:0000313" key="3">
    <source>
        <dbReference type="EMBL" id="EEV20015.1"/>
    </source>
</evidence>
<dbReference type="Gene3D" id="2.70.70.10">
    <property type="entry name" value="Glucose Permease (Domain IIA)"/>
    <property type="match status" value="1"/>
</dbReference>
<dbReference type="InterPro" id="IPR011055">
    <property type="entry name" value="Dup_hybrid_motif"/>
</dbReference>
<dbReference type="eggNOG" id="COG0739">
    <property type="taxonomic scope" value="Bacteria"/>
</dbReference>
<protein>
    <submittedName>
        <fullName evidence="3">Peptidase, M23 family</fullName>
    </submittedName>
</protein>
<gene>
    <name evidence="3" type="ORF">TREVI0001_0781</name>
</gene>
<dbReference type="Pfam" id="PF01551">
    <property type="entry name" value="Peptidase_M23"/>
    <property type="match status" value="1"/>
</dbReference>
<evidence type="ECO:0000313" key="4">
    <source>
        <dbReference type="Proteomes" id="UP000004509"/>
    </source>
</evidence>
<feature type="signal peptide" evidence="1">
    <location>
        <begin position="1"/>
        <end position="21"/>
    </location>
</feature>
<dbReference type="STRING" id="596324.TREVI0001_0781"/>
<sequence length="312" mass="34402">MVMKKLPLCYVIVLFIHAAAAAGYAELPLIPELSPQNHIFQQYSDDVLYARKALAAGKTARELPLQFYRYKAQKEDTVIRIAARCSIPYDALITLNSIESVKTNIAGKMLLLPTLPALYLPEKAVSDIEKLTEAFSKKLKTESFSITLPSAADPAKTIRVECFPNALLDSTVRSFFFIPLYRFPLQHAVVTSDFGMRKSPFTGKSTYHAGIDLAAPAGSPVYACTAGKVIETAYSNIYGNYILIRHDDGRESLYGHLSKVNARLYEKVKSGTIIGYVGSTGLSTGPHLHFEVREQGKAKDPSLFIDTKKAKS</sequence>